<organism evidence="7 8">
    <name type="scientific">Leptonema illini</name>
    <dbReference type="NCBI Taxonomy" id="183"/>
    <lineage>
        <taxon>Bacteria</taxon>
        <taxon>Pseudomonadati</taxon>
        <taxon>Spirochaetota</taxon>
        <taxon>Spirochaetia</taxon>
        <taxon>Leptospirales</taxon>
        <taxon>Leptospiraceae</taxon>
        <taxon>Leptonema</taxon>
    </lineage>
</organism>
<dbReference type="InterPro" id="IPR004090">
    <property type="entry name" value="Chemotax_Me-accpt_rcpt"/>
</dbReference>
<dbReference type="Pfam" id="PF00015">
    <property type="entry name" value="MCPsignal"/>
    <property type="match status" value="1"/>
</dbReference>
<keyword evidence="3" id="KW-0807">Transducer</keyword>
<dbReference type="PROSITE" id="PS50885">
    <property type="entry name" value="HAMP"/>
    <property type="match status" value="1"/>
</dbReference>
<dbReference type="PANTHER" id="PTHR43531:SF11">
    <property type="entry name" value="METHYL-ACCEPTING CHEMOTAXIS PROTEIN 3"/>
    <property type="match status" value="1"/>
</dbReference>
<dbReference type="Pfam" id="PF00672">
    <property type="entry name" value="HAMP"/>
    <property type="match status" value="1"/>
</dbReference>
<feature type="transmembrane region" description="Helical" evidence="4">
    <location>
        <begin position="181"/>
        <end position="205"/>
    </location>
</feature>
<dbReference type="InterPro" id="IPR003660">
    <property type="entry name" value="HAMP_dom"/>
</dbReference>
<dbReference type="GO" id="GO:0007165">
    <property type="term" value="P:signal transduction"/>
    <property type="evidence" value="ECO:0007669"/>
    <property type="project" value="UniProtKB-KW"/>
</dbReference>
<evidence type="ECO:0000256" key="4">
    <source>
        <dbReference type="SAM" id="Phobius"/>
    </source>
</evidence>
<dbReference type="PRINTS" id="PR00260">
    <property type="entry name" value="CHEMTRNSDUCR"/>
</dbReference>
<accession>A0A833H137</accession>
<name>A0A833H137_9LEPT</name>
<dbReference type="GO" id="GO:0006935">
    <property type="term" value="P:chemotaxis"/>
    <property type="evidence" value="ECO:0007669"/>
    <property type="project" value="UniProtKB-KW"/>
</dbReference>
<dbReference type="InterPro" id="IPR051310">
    <property type="entry name" value="MCP_chemotaxis"/>
</dbReference>
<feature type="domain" description="HAMP" evidence="6">
    <location>
        <begin position="206"/>
        <end position="258"/>
    </location>
</feature>
<dbReference type="PANTHER" id="PTHR43531">
    <property type="entry name" value="PROTEIN ICFG"/>
    <property type="match status" value="1"/>
</dbReference>
<dbReference type="SMART" id="SM00283">
    <property type="entry name" value="MA"/>
    <property type="match status" value="1"/>
</dbReference>
<dbReference type="InterPro" id="IPR024478">
    <property type="entry name" value="HlyB_4HB_MCP"/>
</dbReference>
<keyword evidence="4" id="KW-0472">Membrane</keyword>
<dbReference type="EMBL" id="WBUI01000011">
    <property type="protein sequence ID" value="KAB2931994.1"/>
    <property type="molecule type" value="Genomic_DNA"/>
</dbReference>
<keyword evidence="1" id="KW-0145">Chemotaxis</keyword>
<proteinExistence type="inferred from homology"/>
<dbReference type="Pfam" id="PF12729">
    <property type="entry name" value="4HB_MCP_1"/>
    <property type="match status" value="1"/>
</dbReference>
<dbReference type="GO" id="GO:0005886">
    <property type="term" value="C:plasma membrane"/>
    <property type="evidence" value="ECO:0007669"/>
    <property type="project" value="TreeGrafter"/>
</dbReference>
<keyword evidence="4" id="KW-0812">Transmembrane</keyword>
<dbReference type="SUPFAM" id="SSF58104">
    <property type="entry name" value="Methyl-accepting chemotaxis protein (MCP) signaling domain"/>
    <property type="match status" value="1"/>
</dbReference>
<dbReference type="InterPro" id="IPR004089">
    <property type="entry name" value="MCPsignal_dom"/>
</dbReference>
<dbReference type="GO" id="GO:0004888">
    <property type="term" value="F:transmembrane signaling receptor activity"/>
    <property type="evidence" value="ECO:0007669"/>
    <property type="project" value="InterPro"/>
</dbReference>
<evidence type="ECO:0000256" key="3">
    <source>
        <dbReference type="PROSITE-ProRule" id="PRU00284"/>
    </source>
</evidence>
<gene>
    <name evidence="7" type="ORF">F9K24_11970</name>
</gene>
<evidence type="ECO:0000313" key="8">
    <source>
        <dbReference type="Proteomes" id="UP000460298"/>
    </source>
</evidence>
<evidence type="ECO:0000313" key="7">
    <source>
        <dbReference type="EMBL" id="KAB2931994.1"/>
    </source>
</evidence>
<dbReference type="SMART" id="SM00304">
    <property type="entry name" value="HAMP"/>
    <property type="match status" value="1"/>
</dbReference>
<dbReference type="Proteomes" id="UP000460298">
    <property type="component" value="Unassembled WGS sequence"/>
</dbReference>
<dbReference type="PROSITE" id="PS50111">
    <property type="entry name" value="CHEMOTAXIS_TRANSDUC_2"/>
    <property type="match status" value="1"/>
</dbReference>
<feature type="domain" description="Methyl-accepting transducer" evidence="5">
    <location>
        <begin position="263"/>
        <end position="527"/>
    </location>
</feature>
<sequence>MKIGTRLILSVVSVAIAIVVGFSLFFVALFLVRGDLDNIYRLRLWSVDYLIEADRDAYQSSLAVSQALDARDLSGFEKEIHENRLQVKERFDKFAALWHEAGQPDIPPFQVFAETYPAWSQSTDRLLALMKRDDFDEARSLYHGAYAREFAAMRGSMDQLTEANLTSSEEEYSRAMHGIEVIWWSAAGFAFLIFLFMAGLSLYLIRAIRDPIRDAARITDELAGGNLLVQIPLNRKDEFAQMFQALSGLIENVRAVISDAQMIASRLAASSEQLTAASENFSDQAQSQAGSTEEISATTEEISAGMDMVVSSAAEQTERIQRLDKGTSALLHILQEAAGRVEKNQSAVDEIQSHTSLGEQSLASMTDGMRRIGSSSGQMLEIVEIINGISDQINLLSLNAAIEAARAGDAGRGFAVVADQISRLAEQTAVSIKNIDGLISGNQAEIDSGLKNVEQTSDVVRRIVSNMNAIVEMMDELRHSSSQQKQSVQLFGQEAGLVRRQAEEITESMQQQRMAVNEIARTVSSIASTSGLISSGAGEIALSAKEIAAMAEQLNRKISFFRAGAA</sequence>
<dbReference type="AlphaFoldDB" id="A0A833H137"/>
<dbReference type="CDD" id="cd06225">
    <property type="entry name" value="HAMP"/>
    <property type="match status" value="1"/>
</dbReference>
<protein>
    <submittedName>
        <fullName evidence="7">Methyl-accepting chemotaxis protein</fullName>
    </submittedName>
</protein>
<comment type="similarity">
    <text evidence="2">Belongs to the methyl-accepting chemotaxis (MCP) protein family.</text>
</comment>
<keyword evidence="4" id="KW-1133">Transmembrane helix</keyword>
<reference evidence="7 8" key="1">
    <citation type="submission" date="2019-10" db="EMBL/GenBank/DDBJ databases">
        <title>Extracellular Electron Transfer in a Candidatus Methanoperedens spp. Enrichment Culture.</title>
        <authorList>
            <person name="Berger S."/>
            <person name="Rangel Shaw D."/>
            <person name="Berben T."/>
            <person name="In 'T Zandt M."/>
            <person name="Frank J."/>
            <person name="Reimann J."/>
            <person name="Jetten M.S.M."/>
            <person name="Welte C.U."/>
        </authorList>
    </citation>
    <scope>NUCLEOTIDE SEQUENCE [LARGE SCALE GENOMIC DNA]</scope>
    <source>
        <strain evidence="7">SB12</strain>
    </source>
</reference>
<evidence type="ECO:0000259" key="6">
    <source>
        <dbReference type="PROSITE" id="PS50885"/>
    </source>
</evidence>
<evidence type="ECO:0000256" key="2">
    <source>
        <dbReference type="ARBA" id="ARBA00029447"/>
    </source>
</evidence>
<evidence type="ECO:0000256" key="1">
    <source>
        <dbReference type="ARBA" id="ARBA00022500"/>
    </source>
</evidence>
<comment type="caution">
    <text evidence="7">The sequence shown here is derived from an EMBL/GenBank/DDBJ whole genome shotgun (WGS) entry which is preliminary data.</text>
</comment>
<feature type="transmembrane region" description="Helical" evidence="4">
    <location>
        <begin position="7"/>
        <end position="32"/>
    </location>
</feature>
<dbReference type="Gene3D" id="1.10.287.950">
    <property type="entry name" value="Methyl-accepting chemotaxis protein"/>
    <property type="match status" value="1"/>
</dbReference>
<evidence type="ECO:0000259" key="5">
    <source>
        <dbReference type="PROSITE" id="PS50111"/>
    </source>
</evidence>